<accession>C6RE72</accession>
<reference evidence="1 2" key="1">
    <citation type="submission" date="2009-07" db="EMBL/GenBank/DDBJ databases">
        <authorList>
            <person name="Madupu R."/>
            <person name="Sebastian Y."/>
            <person name="Durkin A.S."/>
            <person name="Torralba M."/>
            <person name="Methe B."/>
            <person name="Sutton G.G."/>
            <person name="Strausberg R.L."/>
            <person name="Nelson K.E."/>
        </authorList>
    </citation>
    <scope>NUCLEOTIDE SEQUENCE [LARGE SCALE GENOMIC DNA]</scope>
    <source>
        <strain evidence="1 2">RM3277</strain>
    </source>
</reference>
<protein>
    <submittedName>
        <fullName evidence="1">Uncharacterized protein</fullName>
    </submittedName>
</protein>
<dbReference type="Proteomes" id="UP000003107">
    <property type="component" value="Unassembled WGS sequence"/>
</dbReference>
<keyword evidence="2" id="KW-1185">Reference proteome</keyword>
<sequence length="57" mass="6452">MISPQPTKNKFYGSDDKRRSVATIDNKIYATLKVGFLFKFGEQSAKFKSHSNLSPKV</sequence>
<evidence type="ECO:0000313" key="2">
    <source>
        <dbReference type="Proteomes" id="UP000003107"/>
    </source>
</evidence>
<comment type="caution">
    <text evidence="1">The sequence shown here is derived from an EMBL/GenBank/DDBJ whole genome shotgun (WGS) entry which is preliminary data.</text>
</comment>
<proteinExistence type="predicted"/>
<gene>
    <name evidence="1" type="ORF">CAMSH0001_1964</name>
</gene>
<organism evidence="1 2">
    <name type="scientific">Campylobacter showae RM3277</name>
    <dbReference type="NCBI Taxonomy" id="553219"/>
    <lineage>
        <taxon>Bacteria</taxon>
        <taxon>Pseudomonadati</taxon>
        <taxon>Campylobacterota</taxon>
        <taxon>Epsilonproteobacteria</taxon>
        <taxon>Campylobacterales</taxon>
        <taxon>Campylobacteraceae</taxon>
        <taxon>Campylobacter</taxon>
    </lineage>
</organism>
<dbReference type="EMBL" id="ACVQ01000013">
    <property type="protein sequence ID" value="EET80248.1"/>
    <property type="molecule type" value="Genomic_DNA"/>
</dbReference>
<dbReference type="STRING" id="553219.CAMSH0001_1964"/>
<dbReference type="AlphaFoldDB" id="C6RE72"/>
<evidence type="ECO:0000313" key="1">
    <source>
        <dbReference type="EMBL" id="EET80248.1"/>
    </source>
</evidence>
<name>C6RE72_9BACT</name>